<comment type="similarity">
    <text evidence="16">Belongs to the TRAFAC class TrmE-Era-EngA-EngB-Septin-like GTPase superfamily. FeoB GTPase (TC 9.A.8) family.</text>
</comment>
<feature type="transmembrane region" description="Helical" evidence="16">
    <location>
        <begin position="701"/>
        <end position="721"/>
    </location>
</feature>
<dbReference type="InterPro" id="IPR006073">
    <property type="entry name" value="GTP-bd"/>
</dbReference>
<dbReference type="NCBIfam" id="TIGR00437">
    <property type="entry name" value="feoB"/>
    <property type="match status" value="1"/>
</dbReference>
<dbReference type="GO" id="GO:0005525">
    <property type="term" value="F:GTP binding"/>
    <property type="evidence" value="ECO:0007669"/>
    <property type="project" value="UniProtKB-KW"/>
</dbReference>
<evidence type="ECO:0000256" key="11">
    <source>
        <dbReference type="ARBA" id="ARBA00023134"/>
    </source>
</evidence>
<dbReference type="InterPro" id="IPR041069">
    <property type="entry name" value="FeoB_Cyto"/>
</dbReference>
<feature type="binding site" evidence="14">
    <location>
        <begin position="15"/>
        <end position="22"/>
    </location>
    <ligand>
        <name>GTP</name>
        <dbReference type="ChEBI" id="CHEBI:37565"/>
        <label>1</label>
    </ligand>
</feature>
<dbReference type="InterPro" id="IPR011640">
    <property type="entry name" value="Fe2_transport_prot_B_C"/>
</dbReference>
<keyword evidence="7 14" id="KW-0547">Nucleotide-binding</keyword>
<feature type="binding site" evidence="15">
    <location>
        <position position="30"/>
    </location>
    <ligand>
        <name>Mg(2+)</name>
        <dbReference type="ChEBI" id="CHEBI:18420"/>
        <label>2</label>
    </ligand>
</feature>
<dbReference type="PRINTS" id="PR00326">
    <property type="entry name" value="GTP1OBG"/>
</dbReference>
<protein>
    <recommendedName>
        <fullName evidence="13 16">Ferrous iron transport protein B</fullName>
    </recommendedName>
</protein>
<dbReference type="AlphaFoldDB" id="E1YAY5"/>
<comment type="subcellular location">
    <subcellularLocation>
        <location evidence="1 16">Cell inner membrane</location>
        <topology evidence="1 16">Multi-pass membrane protein</topology>
    </subcellularLocation>
</comment>
<reference evidence="18" key="1">
    <citation type="journal article" date="2011" name="Environ. Microbiol.">
        <title>Genomic insights into the metabolic potential of the polycyclic aromatic hydrocarbon degrading sulfate-reducing Deltaproteobacterium N47.</title>
        <authorList>
            <person name="Bergmann F."/>
            <person name="Selesi D."/>
            <person name="Weinmaier T."/>
            <person name="Tischler P."/>
            <person name="Rattei T."/>
            <person name="Meckenstock R.U."/>
        </authorList>
    </citation>
    <scope>NUCLEOTIDE SEQUENCE</scope>
</reference>
<dbReference type="EMBL" id="FR695867">
    <property type="protein sequence ID" value="CBX27826.1"/>
    <property type="molecule type" value="Genomic_DNA"/>
</dbReference>
<dbReference type="GO" id="GO:0005886">
    <property type="term" value="C:plasma membrane"/>
    <property type="evidence" value="ECO:0007669"/>
    <property type="project" value="UniProtKB-SubCell"/>
</dbReference>
<evidence type="ECO:0000313" key="18">
    <source>
        <dbReference type="EMBL" id="CBX27826.1"/>
    </source>
</evidence>
<feature type="binding site" evidence="14">
    <location>
        <begin position="61"/>
        <end position="64"/>
    </location>
    <ligand>
        <name>GTP</name>
        <dbReference type="ChEBI" id="CHEBI:37565"/>
        <label>1</label>
    </ligand>
</feature>
<dbReference type="InterPro" id="IPR030389">
    <property type="entry name" value="G_FEOB_dom"/>
</dbReference>
<evidence type="ECO:0000256" key="16">
    <source>
        <dbReference type="RuleBase" id="RU362098"/>
    </source>
</evidence>
<accession>E1YAY5</accession>
<evidence type="ECO:0000256" key="12">
    <source>
        <dbReference type="ARBA" id="ARBA00023136"/>
    </source>
</evidence>
<dbReference type="Gene3D" id="1.10.287.1770">
    <property type="match status" value="1"/>
</dbReference>
<dbReference type="PANTHER" id="PTHR43185:SF1">
    <property type="entry name" value="FE(2+) TRANSPORTER FEOB"/>
    <property type="match status" value="1"/>
</dbReference>
<evidence type="ECO:0000259" key="17">
    <source>
        <dbReference type="PROSITE" id="PS51711"/>
    </source>
</evidence>
<feature type="domain" description="FeoB-type G" evidence="17">
    <location>
        <begin position="8"/>
        <end position="170"/>
    </location>
</feature>
<keyword evidence="4 16" id="KW-0410">Iron transport</keyword>
<comment type="function">
    <text evidence="16">Probable transporter of a GTP-driven Fe(2+) uptake system.</text>
</comment>
<evidence type="ECO:0000256" key="1">
    <source>
        <dbReference type="ARBA" id="ARBA00004429"/>
    </source>
</evidence>
<dbReference type="PROSITE" id="PS51711">
    <property type="entry name" value="G_FEOB"/>
    <property type="match status" value="1"/>
</dbReference>
<keyword evidence="3" id="KW-1003">Cell membrane</keyword>
<evidence type="ECO:0000256" key="6">
    <source>
        <dbReference type="ARBA" id="ARBA00022692"/>
    </source>
</evidence>
<feature type="transmembrane region" description="Helical" evidence="16">
    <location>
        <begin position="670"/>
        <end position="689"/>
    </location>
</feature>
<dbReference type="GO" id="GO:0015093">
    <property type="term" value="F:ferrous iron transmembrane transporter activity"/>
    <property type="evidence" value="ECO:0007669"/>
    <property type="project" value="UniProtKB-UniRule"/>
</dbReference>
<dbReference type="Pfam" id="PF02421">
    <property type="entry name" value="FeoB_N"/>
    <property type="match status" value="1"/>
</dbReference>
<dbReference type="Pfam" id="PF07670">
    <property type="entry name" value="Gate"/>
    <property type="match status" value="2"/>
</dbReference>
<evidence type="ECO:0000256" key="14">
    <source>
        <dbReference type="PIRSR" id="PIRSR603373-1"/>
    </source>
</evidence>
<feature type="transmembrane region" description="Helical" evidence="16">
    <location>
        <begin position="350"/>
        <end position="379"/>
    </location>
</feature>
<dbReference type="Pfam" id="PF07664">
    <property type="entry name" value="FeoB_C"/>
    <property type="match status" value="1"/>
</dbReference>
<evidence type="ECO:0000256" key="10">
    <source>
        <dbReference type="ARBA" id="ARBA00023065"/>
    </source>
</evidence>
<evidence type="ECO:0000256" key="13">
    <source>
        <dbReference type="NCBIfam" id="TIGR00437"/>
    </source>
</evidence>
<evidence type="ECO:0000256" key="2">
    <source>
        <dbReference type="ARBA" id="ARBA00022448"/>
    </source>
</evidence>
<name>E1YAY5_9BACT</name>
<dbReference type="Pfam" id="PF17910">
    <property type="entry name" value="FeoB_Cyto"/>
    <property type="match status" value="1"/>
</dbReference>
<dbReference type="PANTHER" id="PTHR43185">
    <property type="entry name" value="FERROUS IRON TRANSPORT PROTEIN B"/>
    <property type="match status" value="1"/>
</dbReference>
<keyword evidence="10" id="KW-0406">Ion transport</keyword>
<dbReference type="FunFam" id="3.40.50.300:FF:000426">
    <property type="entry name" value="Ferrous iron transport protein B"/>
    <property type="match status" value="1"/>
</dbReference>
<feature type="binding site" evidence="15">
    <location>
        <position position="26"/>
    </location>
    <ligand>
        <name>Mg(2+)</name>
        <dbReference type="ChEBI" id="CHEBI:18420"/>
        <label>2</label>
    </ligand>
</feature>
<feature type="binding site" evidence="14">
    <location>
        <begin position="40"/>
        <end position="44"/>
    </location>
    <ligand>
        <name>GTP</name>
        <dbReference type="ChEBI" id="CHEBI:37565"/>
        <label>1</label>
    </ligand>
</feature>
<sequence length="729" mass="81589">MYMTDKKTITIALAGNPNSGKTTIFNNITGSRQKIGNWPGVTVEKKEGLITRFGYDLKIVDLPGTYSLTPFSIEEIVARNFVLEESPDVVIDIIDSSNLERSLYLATQLREIDGKVLFVLNMADVARSHGTKIDAEKLSSLLDVPVVFTVGNKNEGMDDLLKEAIKLAESGPVKKEKRNVKYSKDIENAIVRIEKLIAEKVKDKIKYNPRWTAIKLLEDDKILKERFALIAKNVGPDIIDEVQLLRKNLLNLYDEDPEIVMTDERYGFITGIIKEIQTTSPKLRVDISRNIDLVLTNRFIGFPIFIFFIWAMFQLTFTVGAYPMDLIDKGVSLLSLGFERLLPESIFKDLLVNGIIAGVGSVIVFLPNILILFFCIALFEDTGYMARAAFLMDKIMHLIGLHGKSFIPMLMGFGCNVPAIMAARTLESEKDRILTILITPFMSCSAKLPVYIVLAGTFFAAKAGNVIFSLYLLGIILSIISGRLFRLTLLKGADAPFVMELPPYRMPMLKSLTIHMWDRSKMFLKKMGKVILIGSIVVWFLSSFPRNITYSKDYTLMLNNINESFKEKIVSADENDKYLLNEQKLAAIADIEKKMSLEKTEQSFMGIIGKGLSPAFKPLGIDWRGSVSLLTGVFAKEIVVSTLGVLYSTEISDDKTALANALRSSGMTPLSALSMMVFVLLYLPCLATITTIKKETASFKWTFFSITYSTVVAWMMSFIVYQGGKLLGF</sequence>
<keyword evidence="9 16" id="KW-0408">Iron</keyword>
<feature type="transmembrane region" description="Helical" evidence="16">
    <location>
        <begin position="399"/>
        <end position="421"/>
    </location>
</feature>
<proteinExistence type="inferred from homology"/>
<evidence type="ECO:0000256" key="9">
    <source>
        <dbReference type="ARBA" id="ARBA00023004"/>
    </source>
</evidence>
<feature type="binding site" evidence="15">
    <location>
        <position position="29"/>
    </location>
    <ligand>
        <name>Mg(2+)</name>
        <dbReference type="ChEBI" id="CHEBI:18420"/>
        <label>2</label>
    </ligand>
</feature>
<feature type="transmembrane region" description="Helical" evidence="16">
    <location>
        <begin position="466"/>
        <end position="485"/>
    </location>
</feature>
<dbReference type="InterPro" id="IPR050860">
    <property type="entry name" value="FeoB_GTPase"/>
</dbReference>
<feature type="transmembrane region" description="Helical" evidence="16">
    <location>
        <begin position="433"/>
        <end position="460"/>
    </location>
</feature>
<dbReference type="CDD" id="cd01879">
    <property type="entry name" value="FeoB"/>
    <property type="match status" value="1"/>
</dbReference>
<feature type="binding site" evidence="14">
    <location>
        <begin position="121"/>
        <end position="124"/>
    </location>
    <ligand>
        <name>GTP</name>
        <dbReference type="ChEBI" id="CHEBI:37565"/>
        <label>1</label>
    </ligand>
</feature>
<keyword evidence="5" id="KW-0997">Cell inner membrane</keyword>
<organism evidence="18">
    <name type="scientific">uncultured Desulfobacterium sp</name>
    <dbReference type="NCBI Taxonomy" id="201089"/>
    <lineage>
        <taxon>Bacteria</taxon>
        <taxon>Pseudomonadati</taxon>
        <taxon>Thermodesulfobacteriota</taxon>
        <taxon>Desulfobacteria</taxon>
        <taxon>Desulfobacterales</taxon>
        <taxon>Desulfobacteriaceae</taxon>
        <taxon>Desulfobacterium</taxon>
        <taxon>environmental samples</taxon>
    </lineage>
</organism>
<keyword evidence="2 16" id="KW-0813">Transport</keyword>
<dbReference type="Gene3D" id="3.40.50.300">
    <property type="entry name" value="P-loop containing nucleotide triphosphate hydrolases"/>
    <property type="match status" value="1"/>
</dbReference>
<feature type="transmembrane region" description="Helical" evidence="16">
    <location>
        <begin position="299"/>
        <end position="322"/>
    </location>
</feature>
<evidence type="ECO:0000256" key="3">
    <source>
        <dbReference type="ARBA" id="ARBA00022475"/>
    </source>
</evidence>
<keyword evidence="15" id="KW-0460">Magnesium</keyword>
<evidence type="ECO:0000256" key="5">
    <source>
        <dbReference type="ARBA" id="ARBA00022519"/>
    </source>
</evidence>
<dbReference type="InterPro" id="IPR027417">
    <property type="entry name" value="P-loop_NTPase"/>
</dbReference>
<dbReference type="SUPFAM" id="SSF52540">
    <property type="entry name" value="P-loop containing nucleoside triphosphate hydrolases"/>
    <property type="match status" value="1"/>
</dbReference>
<keyword evidence="15" id="KW-0479">Metal-binding</keyword>
<gene>
    <name evidence="18" type="ORF">N47_C18840</name>
</gene>
<evidence type="ECO:0000256" key="8">
    <source>
        <dbReference type="ARBA" id="ARBA00022989"/>
    </source>
</evidence>
<keyword evidence="11 14" id="KW-0342">GTP-binding</keyword>
<evidence type="ECO:0000256" key="15">
    <source>
        <dbReference type="PIRSR" id="PIRSR603373-2"/>
    </source>
</evidence>
<keyword evidence="12 16" id="KW-0472">Membrane</keyword>
<dbReference type="GO" id="GO:0046872">
    <property type="term" value="F:metal ion binding"/>
    <property type="evidence" value="ECO:0007669"/>
    <property type="project" value="UniProtKB-KW"/>
</dbReference>
<keyword evidence="8 16" id="KW-1133">Transmembrane helix</keyword>
<evidence type="ECO:0000256" key="7">
    <source>
        <dbReference type="ARBA" id="ARBA00022741"/>
    </source>
</evidence>
<feature type="transmembrane region" description="Helical" evidence="16">
    <location>
        <begin position="530"/>
        <end position="548"/>
    </location>
</feature>
<keyword evidence="6 16" id="KW-0812">Transmembrane</keyword>
<dbReference type="InterPro" id="IPR011642">
    <property type="entry name" value="Gate_dom"/>
</dbReference>
<evidence type="ECO:0000256" key="4">
    <source>
        <dbReference type="ARBA" id="ARBA00022496"/>
    </source>
</evidence>
<dbReference type="InterPro" id="IPR003373">
    <property type="entry name" value="Fe2_transport_prot-B"/>
</dbReference>